<sequence length="120" mass="13262">QNLKIIGQIKLSASIICQALIQFNEICKMSQNKSNSQEPSAPSKSQSSTTLSPNESLDTYPEEKLDRLMSKCWTDALMKGGAGFGIGFLVTLLFIRRMWPPLLGGSFGLGVSYKQCEHYL</sequence>
<protein>
    <recommendedName>
        <fullName evidence="8">MICOS complex subunit MIC10</fullName>
    </recommendedName>
</protein>
<comment type="similarity">
    <text evidence="2 8">Belongs to the MICOS complex subunit Mic10 family.</text>
</comment>
<dbReference type="AlphaFoldDB" id="A0A0A1WV69"/>
<comment type="function">
    <text evidence="1 8">Component of the MICOS complex, a large protein complex of the mitochondrial inner membrane that plays crucial roles in the maintenance of crista junctions, inner membrane architecture, and formation of contact sites to the outer membrane.</text>
</comment>
<keyword evidence="5 8" id="KW-1133">Transmembrane helix</keyword>
<dbReference type="EMBL" id="GBXI01011756">
    <property type="protein sequence ID" value="JAD02536.1"/>
    <property type="molecule type" value="Transcribed_RNA"/>
</dbReference>
<keyword evidence="4 8" id="KW-0999">Mitochondrion inner membrane</keyword>
<evidence type="ECO:0000256" key="1">
    <source>
        <dbReference type="ARBA" id="ARBA00002689"/>
    </source>
</evidence>
<evidence type="ECO:0000256" key="4">
    <source>
        <dbReference type="ARBA" id="ARBA00022792"/>
    </source>
</evidence>
<keyword evidence="6 8" id="KW-0496">Mitochondrion</keyword>
<dbReference type="Pfam" id="PF04418">
    <property type="entry name" value="DUF543"/>
    <property type="match status" value="1"/>
</dbReference>
<dbReference type="GO" id="GO:0061617">
    <property type="term" value="C:MICOS complex"/>
    <property type="evidence" value="ECO:0007669"/>
    <property type="project" value="UniProtKB-UniRule"/>
</dbReference>
<evidence type="ECO:0000256" key="6">
    <source>
        <dbReference type="ARBA" id="ARBA00023128"/>
    </source>
</evidence>
<evidence type="ECO:0000256" key="7">
    <source>
        <dbReference type="ARBA" id="ARBA00023136"/>
    </source>
</evidence>
<feature type="region of interest" description="Disordered" evidence="9">
    <location>
        <begin position="32"/>
        <end position="59"/>
    </location>
</feature>
<dbReference type="InterPro" id="IPR007512">
    <property type="entry name" value="Mic10"/>
</dbReference>
<evidence type="ECO:0000313" key="10">
    <source>
        <dbReference type="EMBL" id="JAD02536.1"/>
    </source>
</evidence>
<evidence type="ECO:0000256" key="3">
    <source>
        <dbReference type="ARBA" id="ARBA00022692"/>
    </source>
</evidence>
<comment type="subunit">
    <text evidence="8">Component of the mitochondrial contact site and cristae organizing system (MICOS) complex.</text>
</comment>
<evidence type="ECO:0000256" key="8">
    <source>
        <dbReference type="RuleBase" id="RU363011"/>
    </source>
</evidence>
<feature type="non-terminal residue" evidence="10">
    <location>
        <position position="1"/>
    </location>
</feature>
<feature type="transmembrane region" description="Helical" evidence="8">
    <location>
        <begin position="76"/>
        <end position="95"/>
    </location>
</feature>
<accession>A0A0A1WV69</accession>
<evidence type="ECO:0000256" key="9">
    <source>
        <dbReference type="SAM" id="MobiDB-lite"/>
    </source>
</evidence>
<evidence type="ECO:0000256" key="2">
    <source>
        <dbReference type="ARBA" id="ARBA00006792"/>
    </source>
</evidence>
<proteinExistence type="inferred from homology"/>
<gene>
    <name evidence="10" type="primary">MINOS1</name>
    <name evidence="10" type="ORF">g.3075</name>
</gene>
<keyword evidence="3 8" id="KW-0812">Transmembrane</keyword>
<organism evidence="10">
    <name type="scientific">Zeugodacus cucurbitae</name>
    <name type="common">Melon fruit fly</name>
    <name type="synonym">Bactrocera cucurbitae</name>
    <dbReference type="NCBI Taxonomy" id="28588"/>
    <lineage>
        <taxon>Eukaryota</taxon>
        <taxon>Metazoa</taxon>
        <taxon>Ecdysozoa</taxon>
        <taxon>Arthropoda</taxon>
        <taxon>Hexapoda</taxon>
        <taxon>Insecta</taxon>
        <taxon>Pterygota</taxon>
        <taxon>Neoptera</taxon>
        <taxon>Endopterygota</taxon>
        <taxon>Diptera</taxon>
        <taxon>Brachycera</taxon>
        <taxon>Muscomorpha</taxon>
        <taxon>Tephritoidea</taxon>
        <taxon>Tephritidae</taxon>
        <taxon>Zeugodacus</taxon>
        <taxon>Zeugodacus</taxon>
    </lineage>
</organism>
<keyword evidence="7 8" id="KW-0472">Membrane</keyword>
<evidence type="ECO:0000256" key="5">
    <source>
        <dbReference type="ARBA" id="ARBA00022989"/>
    </source>
</evidence>
<reference evidence="10" key="1">
    <citation type="submission" date="2014-11" db="EMBL/GenBank/DDBJ databases">
        <authorList>
            <person name="Geib S."/>
        </authorList>
    </citation>
    <scope>NUCLEOTIDE SEQUENCE</scope>
</reference>
<comment type="subcellular location">
    <subcellularLocation>
        <location evidence="8">Mitochondrion inner membrane</location>
        <topology evidence="8">Single-pass membrane protein</topology>
    </subcellularLocation>
</comment>
<feature type="compositionally biased region" description="Polar residues" evidence="9">
    <location>
        <begin position="32"/>
        <end position="57"/>
    </location>
</feature>
<reference evidence="10" key="2">
    <citation type="journal article" date="2015" name="Gigascience">
        <title>Reconstructing a comprehensive transcriptome assembly of a white-pupal translocated strain of the pest fruit fly Bactrocera cucurbitae.</title>
        <authorList>
            <person name="Sim S.B."/>
            <person name="Calla B."/>
            <person name="Hall B."/>
            <person name="DeRego T."/>
            <person name="Geib S.M."/>
        </authorList>
    </citation>
    <scope>NUCLEOTIDE SEQUENCE</scope>
</reference>
<name>A0A0A1WV69_ZEUCU</name>